<keyword evidence="5 8" id="KW-0378">Hydrolase</keyword>
<dbReference type="PANTHER" id="PTHR23355">
    <property type="entry name" value="RIBONUCLEASE"/>
    <property type="match status" value="1"/>
</dbReference>
<dbReference type="SUPFAM" id="SSF50249">
    <property type="entry name" value="Nucleic acid-binding proteins"/>
    <property type="match status" value="4"/>
</dbReference>
<keyword evidence="12" id="KW-1185">Reference proteome</keyword>
<evidence type="ECO:0000256" key="7">
    <source>
        <dbReference type="ARBA" id="ARBA00022884"/>
    </source>
</evidence>
<dbReference type="NCBIfam" id="TIGR00358">
    <property type="entry name" value="3_prime_RNase"/>
    <property type="match status" value="1"/>
</dbReference>
<comment type="subcellular location">
    <subcellularLocation>
        <location evidence="2 8">Cytoplasm</location>
    </subcellularLocation>
</comment>
<dbReference type="SMART" id="SM00357">
    <property type="entry name" value="CSP"/>
    <property type="match status" value="2"/>
</dbReference>
<evidence type="ECO:0000256" key="5">
    <source>
        <dbReference type="ARBA" id="ARBA00022801"/>
    </source>
</evidence>
<dbReference type="PANTHER" id="PTHR23355:SF9">
    <property type="entry name" value="DIS3-LIKE EXONUCLEASE 2"/>
    <property type="match status" value="1"/>
</dbReference>
<comment type="function">
    <text evidence="8">3'-5' exoribonuclease that releases 5'-nucleoside monophosphates and is involved in maturation of structured RNAs.</text>
</comment>
<evidence type="ECO:0000256" key="2">
    <source>
        <dbReference type="ARBA" id="ARBA00004496"/>
    </source>
</evidence>
<dbReference type="Proteomes" id="UP000278351">
    <property type="component" value="Unassembled WGS sequence"/>
</dbReference>
<dbReference type="Gene3D" id="2.40.50.140">
    <property type="entry name" value="Nucleic acid-binding proteins"/>
    <property type="match status" value="3"/>
</dbReference>
<dbReference type="InterPro" id="IPR011805">
    <property type="entry name" value="RNase_R"/>
</dbReference>
<dbReference type="Pfam" id="PF08206">
    <property type="entry name" value="OB_RNB"/>
    <property type="match status" value="1"/>
</dbReference>
<dbReference type="PROSITE" id="PS50126">
    <property type="entry name" value="S1"/>
    <property type="match status" value="1"/>
</dbReference>
<comment type="similarity">
    <text evidence="8">Belongs to the RNR ribonuclease family. RNase R subfamily.</text>
</comment>
<dbReference type="GO" id="GO:0003723">
    <property type="term" value="F:RNA binding"/>
    <property type="evidence" value="ECO:0007669"/>
    <property type="project" value="UniProtKB-UniRule"/>
</dbReference>
<dbReference type="RefSeq" id="WP_123847400.1">
    <property type="nucleotide sequence ID" value="NZ_RPDH01000002.1"/>
</dbReference>
<evidence type="ECO:0000256" key="4">
    <source>
        <dbReference type="ARBA" id="ARBA00022722"/>
    </source>
</evidence>
<dbReference type="InterPro" id="IPR001900">
    <property type="entry name" value="RNase_II/R"/>
</dbReference>
<evidence type="ECO:0000256" key="1">
    <source>
        <dbReference type="ARBA" id="ARBA00001849"/>
    </source>
</evidence>
<dbReference type="InterPro" id="IPR012340">
    <property type="entry name" value="NA-bd_OB-fold"/>
</dbReference>
<protein>
    <recommendedName>
        <fullName evidence="8">Ribonuclease R</fullName>
        <shortName evidence="8">RNase R</shortName>
        <ecNumber evidence="8">3.1.13.1</ecNumber>
    </recommendedName>
</protein>
<evidence type="ECO:0000256" key="8">
    <source>
        <dbReference type="HAMAP-Rule" id="MF_01895"/>
    </source>
</evidence>
<keyword evidence="7 8" id="KW-0694">RNA-binding</keyword>
<evidence type="ECO:0000313" key="12">
    <source>
        <dbReference type="Proteomes" id="UP000278351"/>
    </source>
</evidence>
<evidence type="ECO:0000313" key="11">
    <source>
        <dbReference type="EMBL" id="RPE09949.1"/>
    </source>
</evidence>
<dbReference type="InterPro" id="IPR003029">
    <property type="entry name" value="S1_domain"/>
</dbReference>
<evidence type="ECO:0000256" key="9">
    <source>
        <dbReference type="SAM" id="MobiDB-lite"/>
    </source>
</evidence>
<dbReference type="NCBIfam" id="TIGR02063">
    <property type="entry name" value="RNase_R"/>
    <property type="match status" value="1"/>
</dbReference>
<name>A0A3N4PT46_9BACT</name>
<evidence type="ECO:0000256" key="3">
    <source>
        <dbReference type="ARBA" id="ARBA00022490"/>
    </source>
</evidence>
<dbReference type="InterPro" id="IPR004476">
    <property type="entry name" value="RNase_II/RNase_R"/>
</dbReference>
<sequence>MTKKKKPKKDSSQKKTYKGIVDVTRSGMAFVAVEGLTSDILVKQKNLNTALDGDEVLVDVIHQGRNVGRMEGFVTDVLKRKKTEFTGTIQLSKTFAFLVPEKGAFLPDIYIPENSLKGAKDGDKAVVRIVAWGEKTRKPVGEIVEILDASDTNDLAMKEILIESGFPLQFPDEVLEELAAIKEEITEKEISQRKDFRKILTFTIDPVDAKDFDDALSIRKLKNGLYEIGVHIADVSQYVLPGTALDKEADRRATSVYLPDRVLPMLPEKISNELCSLRPHEDKLTFSAVFQMDEKAVVKQFWLGRTVIHSAHRFTYEEVQDIIESGEGPYDGEVLLLNNLAQTMRKKRFKEGAINFSSQEVRFRLDEHGKPIGVVVKESKEAHQLIEEFMLLANRTVAEYVSKQKVNKQPVPFPYRVHDTPDEEKMHVFAVFANKFGYKFDVNTPESIATSFNKMLQLVQGKPEQHVLETLGIRTMAKAVYTTENIGHYGLGFTYYCHFTSPIRRYPDVLVHRILEQCLAGEVKPDKLLEKRCKHSSDMERKAMEAERAGNKYKQVEYMQQFIGDTFDGVVSGVAHFGFWVETVDTKCEGLVSIHNMNEEFRHSETDYALVGQQTGRKIRIGDKVTIRVVAGNLAKRQLDYDLIEDLDDTTTVRKPAARPKTKARGEDRRGGAAKKGSRKPAGSREGAKTDKSKGKKKKK</sequence>
<dbReference type="HAMAP" id="MF_01895">
    <property type="entry name" value="RNase_R"/>
    <property type="match status" value="1"/>
</dbReference>
<dbReference type="InterPro" id="IPR011129">
    <property type="entry name" value="CSD"/>
</dbReference>
<dbReference type="Pfam" id="PF17876">
    <property type="entry name" value="CSD2"/>
    <property type="match status" value="1"/>
</dbReference>
<dbReference type="GO" id="GO:0008859">
    <property type="term" value="F:exoribonuclease II activity"/>
    <property type="evidence" value="ECO:0007669"/>
    <property type="project" value="UniProtKB-UniRule"/>
</dbReference>
<dbReference type="EC" id="3.1.13.1" evidence="8"/>
<dbReference type="CDD" id="cd04471">
    <property type="entry name" value="S1_RNase_R"/>
    <property type="match status" value="1"/>
</dbReference>
<dbReference type="InterPro" id="IPR013223">
    <property type="entry name" value="RNase_B_OB_dom"/>
</dbReference>
<dbReference type="GO" id="GO:0006402">
    <property type="term" value="P:mRNA catabolic process"/>
    <property type="evidence" value="ECO:0007669"/>
    <property type="project" value="TreeGrafter"/>
</dbReference>
<dbReference type="GO" id="GO:0005829">
    <property type="term" value="C:cytosol"/>
    <property type="evidence" value="ECO:0007669"/>
    <property type="project" value="TreeGrafter"/>
</dbReference>
<keyword evidence="3 8" id="KW-0963">Cytoplasm</keyword>
<proteinExistence type="inferred from homology"/>
<dbReference type="Pfam" id="PF00773">
    <property type="entry name" value="RNB"/>
    <property type="match status" value="1"/>
</dbReference>
<reference evidence="11 12" key="1">
    <citation type="submission" date="2018-11" db="EMBL/GenBank/DDBJ databases">
        <title>Chitinophaga lutea sp.nov., isolate from arsenic contaminated soil.</title>
        <authorList>
            <person name="Zong Y."/>
        </authorList>
    </citation>
    <scope>NUCLEOTIDE SEQUENCE [LARGE SCALE GENOMIC DNA]</scope>
    <source>
        <strain evidence="11 12">ZY74</strain>
    </source>
</reference>
<accession>A0A3N4PT46</accession>
<comment type="caution">
    <text evidence="11">The sequence shown here is derived from an EMBL/GenBank/DDBJ whole genome shotgun (WGS) entry which is preliminary data.</text>
</comment>
<dbReference type="OrthoDB" id="9764149at2"/>
<evidence type="ECO:0000256" key="6">
    <source>
        <dbReference type="ARBA" id="ARBA00022839"/>
    </source>
</evidence>
<dbReference type="InterPro" id="IPR050180">
    <property type="entry name" value="RNR_Ribonuclease"/>
</dbReference>
<dbReference type="EMBL" id="RPDH01000002">
    <property type="protein sequence ID" value="RPE09949.1"/>
    <property type="molecule type" value="Genomic_DNA"/>
</dbReference>
<dbReference type="AlphaFoldDB" id="A0A3N4PT46"/>
<comment type="catalytic activity">
    <reaction evidence="1 8">
        <text>Exonucleolytic cleavage in the 3'- to 5'-direction to yield nucleoside 5'-phosphates.</text>
        <dbReference type="EC" id="3.1.13.1"/>
    </reaction>
</comment>
<feature type="domain" description="S1 motif" evidence="10">
    <location>
        <begin position="564"/>
        <end position="644"/>
    </location>
</feature>
<gene>
    <name evidence="8 11" type="primary">rnr</name>
    <name evidence="11" type="ORF">EGT74_15215</name>
</gene>
<evidence type="ECO:0000259" key="10">
    <source>
        <dbReference type="PROSITE" id="PS50126"/>
    </source>
</evidence>
<dbReference type="SMART" id="SM00955">
    <property type="entry name" value="RNB"/>
    <property type="match status" value="1"/>
</dbReference>
<feature type="region of interest" description="Disordered" evidence="9">
    <location>
        <begin position="652"/>
        <end position="700"/>
    </location>
</feature>
<dbReference type="Pfam" id="PF00575">
    <property type="entry name" value="S1"/>
    <property type="match status" value="1"/>
</dbReference>
<keyword evidence="4 8" id="KW-0540">Nuclease</keyword>
<keyword evidence="6 8" id="KW-0269">Exonuclease</keyword>
<organism evidence="11 12">
    <name type="scientific">Chitinophaga lutea</name>
    <dbReference type="NCBI Taxonomy" id="2488634"/>
    <lineage>
        <taxon>Bacteria</taxon>
        <taxon>Pseudomonadati</taxon>
        <taxon>Bacteroidota</taxon>
        <taxon>Chitinophagia</taxon>
        <taxon>Chitinophagales</taxon>
        <taxon>Chitinophagaceae</taxon>
        <taxon>Chitinophaga</taxon>
    </lineage>
</organism>
<dbReference type="InterPro" id="IPR040476">
    <property type="entry name" value="CSD2"/>
</dbReference>
<dbReference type="SMART" id="SM00316">
    <property type="entry name" value="S1"/>
    <property type="match status" value="1"/>
</dbReference>